<evidence type="ECO:0000313" key="2">
    <source>
        <dbReference type="Proteomes" id="UP000799440"/>
    </source>
</evidence>
<name>A0A6A6VNS0_9PLEO</name>
<dbReference type="AlphaFoldDB" id="A0A6A6VNS0"/>
<dbReference type="EMBL" id="MU006563">
    <property type="protein sequence ID" value="KAF2750871.1"/>
    <property type="molecule type" value="Genomic_DNA"/>
</dbReference>
<sequence>MVVVTTSERQEFCTQILNTFPLEIRGKIYGYLIYGDEYEPPQNPDKALWPWTPGLRAKWYGEVVAKELAIWYYRNIEFAFFGFSLEDTNKWLEQLDRHGNVRGEHVLHANLTRALLYPNPDDAIKVRKRRWHPMSVTLEDRMRPTFLELNICPRLSLKRGATIVLEPLLPWTPDHDVSQLEMSDSEFDYGLRIWVARHVDQLNHLPNMGYRIRLDPNRRQRVNLITVKASHSALGPGST</sequence>
<organism evidence="1 2">
    <name type="scientific">Sporormia fimetaria CBS 119925</name>
    <dbReference type="NCBI Taxonomy" id="1340428"/>
    <lineage>
        <taxon>Eukaryota</taxon>
        <taxon>Fungi</taxon>
        <taxon>Dikarya</taxon>
        <taxon>Ascomycota</taxon>
        <taxon>Pezizomycotina</taxon>
        <taxon>Dothideomycetes</taxon>
        <taxon>Pleosporomycetidae</taxon>
        <taxon>Pleosporales</taxon>
        <taxon>Sporormiaceae</taxon>
        <taxon>Sporormia</taxon>
    </lineage>
</organism>
<protein>
    <submittedName>
        <fullName evidence="1">Uncharacterized protein</fullName>
    </submittedName>
</protein>
<evidence type="ECO:0000313" key="1">
    <source>
        <dbReference type="EMBL" id="KAF2750871.1"/>
    </source>
</evidence>
<reference evidence="1" key="1">
    <citation type="journal article" date="2020" name="Stud. Mycol.">
        <title>101 Dothideomycetes genomes: a test case for predicting lifestyles and emergence of pathogens.</title>
        <authorList>
            <person name="Haridas S."/>
            <person name="Albert R."/>
            <person name="Binder M."/>
            <person name="Bloem J."/>
            <person name="Labutti K."/>
            <person name="Salamov A."/>
            <person name="Andreopoulos B."/>
            <person name="Baker S."/>
            <person name="Barry K."/>
            <person name="Bills G."/>
            <person name="Bluhm B."/>
            <person name="Cannon C."/>
            <person name="Castanera R."/>
            <person name="Culley D."/>
            <person name="Daum C."/>
            <person name="Ezra D."/>
            <person name="Gonzalez J."/>
            <person name="Henrissat B."/>
            <person name="Kuo A."/>
            <person name="Liang C."/>
            <person name="Lipzen A."/>
            <person name="Lutzoni F."/>
            <person name="Magnuson J."/>
            <person name="Mondo S."/>
            <person name="Nolan M."/>
            <person name="Ohm R."/>
            <person name="Pangilinan J."/>
            <person name="Park H.-J."/>
            <person name="Ramirez L."/>
            <person name="Alfaro M."/>
            <person name="Sun H."/>
            <person name="Tritt A."/>
            <person name="Yoshinaga Y."/>
            <person name="Zwiers L.-H."/>
            <person name="Turgeon B."/>
            <person name="Goodwin S."/>
            <person name="Spatafora J."/>
            <person name="Crous P."/>
            <person name="Grigoriev I."/>
        </authorList>
    </citation>
    <scope>NUCLEOTIDE SEQUENCE</scope>
    <source>
        <strain evidence="1">CBS 119925</strain>
    </source>
</reference>
<accession>A0A6A6VNS0</accession>
<proteinExistence type="predicted"/>
<keyword evidence="2" id="KW-1185">Reference proteome</keyword>
<dbReference type="Proteomes" id="UP000799440">
    <property type="component" value="Unassembled WGS sequence"/>
</dbReference>
<gene>
    <name evidence="1" type="ORF">M011DRAFT_474363</name>
</gene>